<accession>A0A7Z6SVB8</accession>
<evidence type="ECO:0000313" key="1">
    <source>
        <dbReference type="EMBL" id="RKU98456.1"/>
    </source>
</evidence>
<proteinExistence type="predicted"/>
<protein>
    <submittedName>
        <fullName evidence="1">Uncharacterized protein</fullName>
    </submittedName>
</protein>
<sequence length="61" mass="7066">MQSSDNFLKRSYGDFKGKNKISPCTLKNGFYYKKAFLKKNGSKSDKKHVLTFKGARIHKSY</sequence>
<name>A0A7Z6SVB8_HELPX</name>
<reference evidence="1 2" key="1">
    <citation type="submission" date="2018-04" db="EMBL/GenBank/DDBJ databases">
        <title>Complete genome sequences of Helicobacter pylori.</title>
        <authorList>
            <person name="Palau M."/>
            <person name="Minana-Galbis D."/>
        </authorList>
    </citation>
    <scope>NUCLEOTIDE SEQUENCE [LARGE SCALE GENOMIC DNA]</scope>
    <source>
        <strain evidence="1 2">B518</strain>
    </source>
</reference>
<gene>
    <name evidence="1" type="ORF">DB721_00490</name>
</gene>
<dbReference type="AlphaFoldDB" id="A0A7Z6SVB8"/>
<dbReference type="Proteomes" id="UP000272192">
    <property type="component" value="Unassembled WGS sequence"/>
</dbReference>
<comment type="caution">
    <text evidence="1">The sequence shown here is derived from an EMBL/GenBank/DDBJ whole genome shotgun (WGS) entry which is preliminary data.</text>
</comment>
<organism evidence="1 2">
    <name type="scientific">Helicobacter pylori</name>
    <name type="common">Campylobacter pylori</name>
    <dbReference type="NCBI Taxonomy" id="210"/>
    <lineage>
        <taxon>Bacteria</taxon>
        <taxon>Pseudomonadati</taxon>
        <taxon>Campylobacterota</taxon>
        <taxon>Epsilonproteobacteria</taxon>
        <taxon>Campylobacterales</taxon>
        <taxon>Helicobacteraceae</taxon>
        <taxon>Helicobacter</taxon>
    </lineage>
</organism>
<evidence type="ECO:0000313" key="2">
    <source>
        <dbReference type="Proteomes" id="UP000272192"/>
    </source>
</evidence>
<dbReference type="EMBL" id="QELB01000007">
    <property type="protein sequence ID" value="RKU98456.1"/>
    <property type="molecule type" value="Genomic_DNA"/>
</dbReference>